<dbReference type="InterPro" id="IPR014729">
    <property type="entry name" value="Rossmann-like_a/b/a_fold"/>
</dbReference>
<dbReference type="EMBL" id="CP013235">
    <property type="protein sequence ID" value="AMP09540.1"/>
    <property type="molecule type" value="Genomic_DNA"/>
</dbReference>
<protein>
    <submittedName>
        <fullName evidence="3">Universal stress family protein</fullName>
    </submittedName>
</protein>
<sequence>MFKHLLLPTDGSAASESAIRQSIQFAKATSARITGVHVIPEYHVFSRQLLTLAETKEQFDQQGVAQAVKLLDEIKTAAQAAGVECDTRYVVSNHPYEAIIQVAEENDCDMITMASHGRKGVRGIFAAGETQKVLTHSKKPVLIFR</sequence>
<organism evidence="3 4">
    <name type="scientific">Collimonas arenae</name>
    <dbReference type="NCBI Taxonomy" id="279058"/>
    <lineage>
        <taxon>Bacteria</taxon>
        <taxon>Pseudomonadati</taxon>
        <taxon>Pseudomonadota</taxon>
        <taxon>Betaproteobacteria</taxon>
        <taxon>Burkholderiales</taxon>
        <taxon>Oxalobacteraceae</taxon>
        <taxon>Collimonas</taxon>
    </lineage>
</organism>
<dbReference type="PANTHER" id="PTHR46268">
    <property type="entry name" value="STRESS RESPONSE PROTEIN NHAX"/>
    <property type="match status" value="1"/>
</dbReference>
<dbReference type="InterPro" id="IPR006015">
    <property type="entry name" value="Universal_stress_UspA"/>
</dbReference>
<dbReference type="OrthoDB" id="5295044at2"/>
<reference evidence="3 4" key="1">
    <citation type="submission" date="2015-11" db="EMBL/GenBank/DDBJ databases">
        <title>Exploring the genomic traits of fungus-feeding bacterial genus Collimonas.</title>
        <authorList>
            <person name="Song C."/>
            <person name="Schmidt R."/>
            <person name="de Jager V."/>
            <person name="Krzyzanowska D."/>
            <person name="Jongedijk E."/>
            <person name="Cankar K."/>
            <person name="Beekwilder J."/>
            <person name="van Veen A."/>
            <person name="de Boer W."/>
            <person name="van Veen J.A."/>
            <person name="Garbeva P."/>
        </authorList>
    </citation>
    <scope>NUCLEOTIDE SEQUENCE [LARGE SCALE GENOMIC DNA]</scope>
    <source>
        <strain evidence="3 4">Ter282</strain>
    </source>
</reference>
<dbReference type="RefSeq" id="WP_061533057.1">
    <property type="nucleotide sequence ID" value="NZ_CP013233.1"/>
</dbReference>
<dbReference type="InterPro" id="IPR006016">
    <property type="entry name" value="UspA"/>
</dbReference>
<gene>
    <name evidence="3" type="ORF">CAter282_1764</name>
</gene>
<dbReference type="PANTHER" id="PTHR46268:SF15">
    <property type="entry name" value="UNIVERSAL STRESS PROTEIN HP_0031"/>
    <property type="match status" value="1"/>
</dbReference>
<dbReference type="SUPFAM" id="SSF52402">
    <property type="entry name" value="Adenine nucleotide alpha hydrolases-like"/>
    <property type="match status" value="1"/>
</dbReference>
<dbReference type="Gene3D" id="3.40.50.620">
    <property type="entry name" value="HUPs"/>
    <property type="match status" value="1"/>
</dbReference>
<dbReference type="Pfam" id="PF00582">
    <property type="entry name" value="Usp"/>
    <property type="match status" value="1"/>
</dbReference>
<comment type="similarity">
    <text evidence="1">Belongs to the universal stress protein A family.</text>
</comment>
<dbReference type="AlphaFoldDB" id="A0A127QHJ1"/>
<accession>A0A127QHJ1</accession>
<feature type="domain" description="UspA" evidence="2">
    <location>
        <begin position="1"/>
        <end position="145"/>
    </location>
</feature>
<evidence type="ECO:0000259" key="2">
    <source>
        <dbReference type="Pfam" id="PF00582"/>
    </source>
</evidence>
<dbReference type="CDD" id="cd00293">
    <property type="entry name" value="USP-like"/>
    <property type="match status" value="1"/>
</dbReference>
<proteinExistence type="inferred from homology"/>
<dbReference type="Proteomes" id="UP000071778">
    <property type="component" value="Chromosome"/>
</dbReference>
<evidence type="ECO:0000256" key="1">
    <source>
        <dbReference type="ARBA" id="ARBA00008791"/>
    </source>
</evidence>
<dbReference type="PATRIC" id="fig|279058.17.peg.1887"/>
<evidence type="ECO:0000313" key="3">
    <source>
        <dbReference type="EMBL" id="AMP09540.1"/>
    </source>
</evidence>
<name>A0A127QHJ1_9BURK</name>
<dbReference type="PRINTS" id="PR01438">
    <property type="entry name" value="UNVRSLSTRESS"/>
</dbReference>
<keyword evidence="4" id="KW-1185">Reference proteome</keyword>
<evidence type="ECO:0000313" key="4">
    <source>
        <dbReference type="Proteomes" id="UP000071778"/>
    </source>
</evidence>